<evidence type="ECO:0000256" key="1">
    <source>
        <dbReference type="SAM" id="Phobius"/>
    </source>
</evidence>
<keyword evidence="1" id="KW-0812">Transmembrane</keyword>
<accession>A0AAI8VN42</accession>
<reference evidence="2" key="1">
    <citation type="submission" date="2023-10" db="EMBL/GenBank/DDBJ databases">
        <authorList>
            <person name="Hackl T."/>
        </authorList>
    </citation>
    <scope>NUCLEOTIDE SEQUENCE</scope>
</reference>
<sequence length="280" mass="31002">MANNSTTTNKSALFDPSCYLDEIGDPDITGLGVILSFILSIAIAMIAIFYAYVRRSLRPDVYNGGDDIFLRTWPLRFVARPRQHGVGESSQIARAANIEKFILAMSDQQLVTGTSILFVTVLISAGAGGIDQEWSVFAYLIAVGLSYFSWSLHLATLTALRQHFRKLEAPQKIRIGVMTLTLLSLFAARLIGSSVSFTNNPSTSLRCAFAHFDMFDDDDADIVSNLLSLLVGRFLLMCGMFVIFMRGLVEVSSGDIPVSRSLPWQVFWPPWLANVLFWGL</sequence>
<keyword evidence="1" id="KW-1133">Transmembrane helix</keyword>
<evidence type="ECO:0000313" key="3">
    <source>
        <dbReference type="Proteomes" id="UP001295740"/>
    </source>
</evidence>
<comment type="caution">
    <text evidence="2">The sequence shown here is derived from an EMBL/GenBank/DDBJ whole genome shotgun (WGS) entry which is preliminary data.</text>
</comment>
<feature type="transmembrane region" description="Helical" evidence="1">
    <location>
        <begin position="222"/>
        <end position="244"/>
    </location>
</feature>
<feature type="transmembrane region" description="Helical" evidence="1">
    <location>
        <begin position="110"/>
        <end position="130"/>
    </location>
</feature>
<feature type="transmembrane region" description="Helical" evidence="1">
    <location>
        <begin position="30"/>
        <end position="53"/>
    </location>
</feature>
<evidence type="ECO:0000313" key="2">
    <source>
        <dbReference type="EMBL" id="CAJ2507954.1"/>
    </source>
</evidence>
<dbReference type="EMBL" id="CAUWAG010000010">
    <property type="protein sequence ID" value="CAJ2507954.1"/>
    <property type="molecule type" value="Genomic_DNA"/>
</dbReference>
<keyword evidence="1" id="KW-0472">Membrane</keyword>
<organism evidence="2 3">
    <name type="scientific">Anthostomella pinea</name>
    <dbReference type="NCBI Taxonomy" id="933095"/>
    <lineage>
        <taxon>Eukaryota</taxon>
        <taxon>Fungi</taxon>
        <taxon>Dikarya</taxon>
        <taxon>Ascomycota</taxon>
        <taxon>Pezizomycotina</taxon>
        <taxon>Sordariomycetes</taxon>
        <taxon>Xylariomycetidae</taxon>
        <taxon>Xylariales</taxon>
        <taxon>Xylariaceae</taxon>
        <taxon>Anthostomella</taxon>
    </lineage>
</organism>
<name>A0AAI8VN42_9PEZI</name>
<protein>
    <submittedName>
        <fullName evidence="2">Uu.00g091400.m01.CDS01</fullName>
    </submittedName>
</protein>
<gene>
    <name evidence="2" type="ORF">KHLLAP_LOCUS8422</name>
</gene>
<dbReference type="Proteomes" id="UP001295740">
    <property type="component" value="Unassembled WGS sequence"/>
</dbReference>
<dbReference type="PANTHER" id="PTHR37577">
    <property type="entry name" value="INTEGRAL MEMBRANE PROTEIN"/>
    <property type="match status" value="1"/>
</dbReference>
<dbReference type="AlphaFoldDB" id="A0AAI8VN42"/>
<feature type="transmembrane region" description="Helical" evidence="1">
    <location>
        <begin position="172"/>
        <end position="192"/>
    </location>
</feature>
<feature type="transmembrane region" description="Helical" evidence="1">
    <location>
        <begin position="136"/>
        <end position="160"/>
    </location>
</feature>
<dbReference type="PANTHER" id="PTHR37577:SF1">
    <property type="entry name" value="INTEGRAL MEMBRANE PROTEIN"/>
    <property type="match status" value="1"/>
</dbReference>
<dbReference type="InterPro" id="IPR053018">
    <property type="entry name" value="Elsinochrome_Biosynth-Asso"/>
</dbReference>
<keyword evidence="3" id="KW-1185">Reference proteome</keyword>
<proteinExistence type="predicted"/>